<evidence type="ECO:0000313" key="3">
    <source>
        <dbReference type="Proteomes" id="UP001295740"/>
    </source>
</evidence>
<name>A0AAI8VQE5_9PEZI</name>
<dbReference type="Proteomes" id="UP001295740">
    <property type="component" value="Unassembled WGS sequence"/>
</dbReference>
<accession>A0AAI8VQE5</accession>
<comment type="caution">
    <text evidence="2">The sequence shown here is derived from an EMBL/GenBank/DDBJ whole genome shotgun (WGS) entry which is preliminary data.</text>
</comment>
<feature type="region of interest" description="Disordered" evidence="1">
    <location>
        <begin position="481"/>
        <end position="553"/>
    </location>
</feature>
<sequence length="553" mass="59340">MQILPFVQVKDLPPSASFYSAVTQPLGLCYISADSSSIVFGDTSASPPKPVFEVRSTGAEAGSDLRPARLVLSAASPSIVTAFQQAAVRANPDLLIGGQGDPGFLRPHGDPSSHSSSESRGKITDLEGNIMEVAYVVPRNYPPNYGGSTVRKTQSTTKEVSHILDWNLDVATSVVSRSAAGSVAPSRAPPRAVATRRPDEEPPYVLRRSVTTSTLETSPSHTAANVFSTGAVIGSVLGAVAAGAAVGGAITYAIMRGDRERAPRQEYDVPPTFQRRSTFPDPYPDQRPRYVEVERTVEKIHYPEKYPPSSRKYPPPTYVARYSQAGSQVGGARSRTMDDYDNRASRHSSHHTSGTRTRRSSEAGSTRRPLMITEAEHRSSAGSSKHSASPRLLMDVEHRSAAGSKHSAAASKTVYPVDDSRSRVTARYIPAAAVPLNEFRSHAGSRHVAHRLPEVETYVSARSQRSASTVRPAPRLVAAESMPVRSKAGTRYSSATVKPAGPSRAASYASARHVPLPPSKADWADDDDDDLVSLAPSDSISCVGSKHSRRSRH</sequence>
<feature type="region of interest" description="Disordered" evidence="1">
    <location>
        <begin position="98"/>
        <end position="124"/>
    </location>
</feature>
<evidence type="ECO:0000256" key="1">
    <source>
        <dbReference type="SAM" id="MobiDB-lite"/>
    </source>
</evidence>
<feature type="compositionally biased region" description="Basic and acidic residues" evidence="1">
    <location>
        <begin position="107"/>
        <end position="124"/>
    </location>
</feature>
<evidence type="ECO:0000313" key="2">
    <source>
        <dbReference type="EMBL" id="CAJ2508774.1"/>
    </source>
</evidence>
<dbReference type="InterPro" id="IPR029068">
    <property type="entry name" value="Glyas_Bleomycin-R_OHBP_Dase"/>
</dbReference>
<feature type="region of interest" description="Disordered" evidence="1">
    <location>
        <begin position="262"/>
        <end position="288"/>
    </location>
</feature>
<gene>
    <name evidence="2" type="ORF">KHLLAP_LOCUS9242</name>
</gene>
<reference evidence="2" key="1">
    <citation type="submission" date="2023-10" db="EMBL/GenBank/DDBJ databases">
        <authorList>
            <person name="Hackl T."/>
        </authorList>
    </citation>
    <scope>NUCLEOTIDE SEQUENCE</scope>
</reference>
<keyword evidence="3" id="KW-1185">Reference proteome</keyword>
<feature type="region of interest" description="Disordered" evidence="1">
    <location>
        <begin position="323"/>
        <end position="390"/>
    </location>
</feature>
<dbReference type="PANTHER" id="PTHR35006:SF3">
    <property type="entry name" value="GLYOXALASE FAMILY PROTEIN (AFU_ORTHOLOGUE AFUA_3G06020)"/>
    <property type="match status" value="1"/>
</dbReference>
<dbReference type="EMBL" id="CAUWAG010000012">
    <property type="protein sequence ID" value="CAJ2508774.1"/>
    <property type="molecule type" value="Genomic_DNA"/>
</dbReference>
<dbReference type="PANTHER" id="PTHR35006">
    <property type="entry name" value="GLYOXALASE FAMILY PROTEIN (AFU_ORTHOLOGUE AFUA_5G14830)"/>
    <property type="match status" value="1"/>
</dbReference>
<organism evidence="2 3">
    <name type="scientific">Anthostomella pinea</name>
    <dbReference type="NCBI Taxonomy" id="933095"/>
    <lineage>
        <taxon>Eukaryota</taxon>
        <taxon>Fungi</taxon>
        <taxon>Dikarya</taxon>
        <taxon>Ascomycota</taxon>
        <taxon>Pezizomycotina</taxon>
        <taxon>Sordariomycetes</taxon>
        <taxon>Xylariomycetidae</taxon>
        <taxon>Xylariales</taxon>
        <taxon>Xylariaceae</taxon>
        <taxon>Anthostomella</taxon>
    </lineage>
</organism>
<dbReference type="Gene3D" id="3.10.180.10">
    <property type="entry name" value="2,3-Dihydroxybiphenyl 1,2-Dioxygenase, domain 1"/>
    <property type="match status" value="1"/>
</dbReference>
<proteinExistence type="predicted"/>
<feature type="compositionally biased region" description="Low complexity" evidence="1">
    <location>
        <begin position="380"/>
        <end position="389"/>
    </location>
</feature>
<dbReference type="AlphaFoldDB" id="A0AAI8VQE5"/>
<protein>
    <submittedName>
        <fullName evidence="2">Uu.00g138000.m01.CDS01</fullName>
    </submittedName>
</protein>
<feature type="compositionally biased region" description="Basic and acidic residues" evidence="1">
    <location>
        <begin position="335"/>
        <end position="344"/>
    </location>
</feature>